<gene>
    <name evidence="2" type="ORF">POTOM_050854</name>
</gene>
<dbReference type="EMBL" id="JAAWWB010000030">
    <property type="protein sequence ID" value="KAG6746314.1"/>
    <property type="molecule type" value="Genomic_DNA"/>
</dbReference>
<organism evidence="2 3">
    <name type="scientific">Populus tomentosa</name>
    <name type="common">Chinese white poplar</name>
    <dbReference type="NCBI Taxonomy" id="118781"/>
    <lineage>
        <taxon>Eukaryota</taxon>
        <taxon>Viridiplantae</taxon>
        <taxon>Streptophyta</taxon>
        <taxon>Embryophyta</taxon>
        <taxon>Tracheophyta</taxon>
        <taxon>Spermatophyta</taxon>
        <taxon>Magnoliopsida</taxon>
        <taxon>eudicotyledons</taxon>
        <taxon>Gunneridae</taxon>
        <taxon>Pentapetalae</taxon>
        <taxon>rosids</taxon>
        <taxon>fabids</taxon>
        <taxon>Malpighiales</taxon>
        <taxon>Salicaceae</taxon>
        <taxon>Saliceae</taxon>
        <taxon>Populus</taxon>
    </lineage>
</organism>
<protein>
    <submittedName>
        <fullName evidence="2">Uncharacterized protein</fullName>
    </submittedName>
</protein>
<name>A0A8X8C8F0_POPTO</name>
<keyword evidence="3" id="KW-1185">Reference proteome</keyword>
<dbReference type="AlphaFoldDB" id="A0A8X8C8F0"/>
<feature type="compositionally biased region" description="Acidic residues" evidence="1">
    <location>
        <begin position="1"/>
        <end position="15"/>
    </location>
</feature>
<evidence type="ECO:0000313" key="3">
    <source>
        <dbReference type="Proteomes" id="UP000886885"/>
    </source>
</evidence>
<reference evidence="2" key="1">
    <citation type="journal article" date="2020" name="bioRxiv">
        <title>Hybrid origin of Populus tomentosa Carr. identified through genome sequencing and phylogenomic analysis.</title>
        <authorList>
            <person name="An X."/>
            <person name="Gao K."/>
            <person name="Chen Z."/>
            <person name="Li J."/>
            <person name="Yang X."/>
            <person name="Yang X."/>
            <person name="Zhou J."/>
            <person name="Guo T."/>
            <person name="Zhao T."/>
            <person name="Huang S."/>
            <person name="Miao D."/>
            <person name="Khan W.U."/>
            <person name="Rao P."/>
            <person name="Ye M."/>
            <person name="Lei B."/>
            <person name="Liao W."/>
            <person name="Wang J."/>
            <person name="Ji L."/>
            <person name="Li Y."/>
            <person name="Guo B."/>
            <person name="Mustafa N.S."/>
            <person name="Li S."/>
            <person name="Yun Q."/>
            <person name="Keller S.R."/>
            <person name="Mao J."/>
            <person name="Zhang R."/>
            <person name="Strauss S.H."/>
        </authorList>
    </citation>
    <scope>NUCLEOTIDE SEQUENCE</scope>
    <source>
        <strain evidence="2">GM15</strain>
        <tissue evidence="2">Leaf</tissue>
    </source>
</reference>
<evidence type="ECO:0000313" key="2">
    <source>
        <dbReference type="EMBL" id="KAG6746314.1"/>
    </source>
</evidence>
<comment type="caution">
    <text evidence="2">The sequence shown here is derived from an EMBL/GenBank/DDBJ whole genome shotgun (WGS) entry which is preliminary data.</text>
</comment>
<accession>A0A8X8C8F0</accession>
<evidence type="ECO:0000256" key="1">
    <source>
        <dbReference type="SAM" id="MobiDB-lite"/>
    </source>
</evidence>
<proteinExistence type="predicted"/>
<feature type="region of interest" description="Disordered" evidence="1">
    <location>
        <begin position="1"/>
        <end position="25"/>
    </location>
</feature>
<dbReference type="Proteomes" id="UP000886885">
    <property type="component" value="Chromosome 15D"/>
</dbReference>
<sequence>MPLNLEGDEAEDENPEEHSAEIQQDTDSGVVKFGVIWMAREEILENVMGALNGVVEIPRKWTGLQPLIST</sequence>